<feature type="region of interest" description="Disordered" evidence="1">
    <location>
        <begin position="1"/>
        <end position="24"/>
    </location>
</feature>
<name>A0A540KCX0_MALBA</name>
<feature type="compositionally biased region" description="Basic and acidic residues" evidence="1">
    <location>
        <begin position="1"/>
        <end position="22"/>
    </location>
</feature>
<dbReference type="EMBL" id="VIEB01001456">
    <property type="protein sequence ID" value="TQD72049.1"/>
    <property type="molecule type" value="Genomic_DNA"/>
</dbReference>
<dbReference type="AlphaFoldDB" id="A0A540KCX0"/>
<evidence type="ECO:0000313" key="2">
    <source>
        <dbReference type="EMBL" id="TQD72049.1"/>
    </source>
</evidence>
<evidence type="ECO:0000313" key="3">
    <source>
        <dbReference type="Proteomes" id="UP000315295"/>
    </source>
</evidence>
<proteinExistence type="predicted"/>
<reference evidence="2 3" key="1">
    <citation type="journal article" date="2019" name="G3 (Bethesda)">
        <title>Sequencing of a Wild Apple (Malus baccata) Genome Unravels the Differences Between Cultivated and Wild Apple Species Regarding Disease Resistance and Cold Tolerance.</title>
        <authorList>
            <person name="Chen X."/>
        </authorList>
    </citation>
    <scope>NUCLEOTIDE SEQUENCE [LARGE SCALE GENOMIC DNA]</scope>
    <source>
        <strain evidence="3">cv. Shandingzi</strain>
        <tissue evidence="2">Leaves</tissue>
    </source>
</reference>
<comment type="caution">
    <text evidence="2">The sequence shown here is derived from an EMBL/GenBank/DDBJ whole genome shotgun (WGS) entry which is preliminary data.</text>
</comment>
<evidence type="ECO:0000256" key="1">
    <source>
        <dbReference type="SAM" id="MobiDB-lite"/>
    </source>
</evidence>
<dbReference type="Proteomes" id="UP000315295">
    <property type="component" value="Unassembled WGS sequence"/>
</dbReference>
<keyword evidence="3" id="KW-1185">Reference proteome</keyword>
<organism evidence="2 3">
    <name type="scientific">Malus baccata</name>
    <name type="common">Siberian crab apple</name>
    <name type="synonym">Pyrus baccata</name>
    <dbReference type="NCBI Taxonomy" id="106549"/>
    <lineage>
        <taxon>Eukaryota</taxon>
        <taxon>Viridiplantae</taxon>
        <taxon>Streptophyta</taxon>
        <taxon>Embryophyta</taxon>
        <taxon>Tracheophyta</taxon>
        <taxon>Spermatophyta</taxon>
        <taxon>Magnoliopsida</taxon>
        <taxon>eudicotyledons</taxon>
        <taxon>Gunneridae</taxon>
        <taxon>Pentapetalae</taxon>
        <taxon>rosids</taxon>
        <taxon>fabids</taxon>
        <taxon>Rosales</taxon>
        <taxon>Rosaceae</taxon>
        <taxon>Amygdaloideae</taxon>
        <taxon>Maleae</taxon>
        <taxon>Malus</taxon>
    </lineage>
</organism>
<accession>A0A540KCX0</accession>
<protein>
    <submittedName>
        <fullName evidence="2">Uncharacterized protein</fullName>
    </submittedName>
</protein>
<gene>
    <name evidence="2" type="ORF">C1H46_042426</name>
</gene>
<sequence length="78" mass="8724">MADLDKGKNTMEEDEEFMKAEEENNEQIQYLWSKKRGRNNGNGNVGASYNKGVDSGNFQCPEVSGCFTLSDIVSPYAH</sequence>